<evidence type="ECO:0000256" key="2">
    <source>
        <dbReference type="ARBA" id="ARBA00006728"/>
    </source>
</evidence>
<keyword evidence="6 8" id="KW-0539">Nucleus</keyword>
<keyword evidence="7 8" id="KW-0927">Auxin signaling pathway</keyword>
<accession>A0AAV5ILU0</accession>
<evidence type="ECO:0000256" key="1">
    <source>
        <dbReference type="ARBA" id="ARBA00004123"/>
    </source>
</evidence>
<dbReference type="FunFam" id="3.10.20.90:FF:000078">
    <property type="entry name" value="Auxin-responsive protein"/>
    <property type="match status" value="1"/>
</dbReference>
<dbReference type="PANTHER" id="PTHR31734:SF106">
    <property type="entry name" value="AUXIN-RESPONSIVE PROTEIN"/>
    <property type="match status" value="1"/>
</dbReference>
<comment type="subcellular location">
    <subcellularLocation>
        <location evidence="1 8">Nucleus</location>
    </subcellularLocation>
</comment>
<feature type="region of interest" description="Disordered" evidence="9">
    <location>
        <begin position="201"/>
        <end position="226"/>
    </location>
</feature>
<evidence type="ECO:0000313" key="11">
    <source>
        <dbReference type="EMBL" id="GKV00776.1"/>
    </source>
</evidence>
<evidence type="ECO:0000256" key="7">
    <source>
        <dbReference type="ARBA" id="ARBA00023294"/>
    </source>
</evidence>
<dbReference type="SUPFAM" id="SSF54277">
    <property type="entry name" value="CAD &amp; PB1 domains"/>
    <property type="match status" value="1"/>
</dbReference>
<sequence length="226" mass="25433">MSLDTVAESPVSDVTSLNFEDTELTLRLPGRQVRSPTVTGAKCCSKRGFMDTVDRNHGCSSTSTYGNFVSDCHCAGQPPPAKAQVVGWPPVRSSRQKAVTARSCKYVKVAVDGAPYLRKVNLEEYVGYQELLEALEKLFTSFTKNRNYMEMDLVKGMDYVPTYEDKDRDWMLVGDVPWAMFIESCKRIRLMKSSEAAILDPKTSAKSSKTNSWQESMHVQNDRSWC</sequence>
<comment type="caution">
    <text evidence="11">The sequence shown here is derived from an EMBL/GenBank/DDBJ whole genome shotgun (WGS) entry which is preliminary data.</text>
</comment>
<gene>
    <name evidence="11" type="ORF">SLEP1_g13407</name>
</gene>
<dbReference type="Gene3D" id="3.10.20.90">
    <property type="entry name" value="Phosphatidylinositol 3-kinase Catalytic Subunit, Chain A, domain 1"/>
    <property type="match status" value="1"/>
</dbReference>
<dbReference type="GO" id="GO:0005634">
    <property type="term" value="C:nucleus"/>
    <property type="evidence" value="ECO:0007669"/>
    <property type="project" value="UniProtKB-SubCell"/>
</dbReference>
<dbReference type="InterPro" id="IPR053793">
    <property type="entry name" value="PB1-like"/>
</dbReference>
<comment type="subunit">
    <text evidence="8">Homodimers and heterodimers.</text>
</comment>
<evidence type="ECO:0000256" key="9">
    <source>
        <dbReference type="SAM" id="MobiDB-lite"/>
    </source>
</evidence>
<comment type="function">
    <text evidence="8">Aux/IAA proteins are short-lived transcriptional factors that function as repressors of early auxin response genes at low auxin concentrations.</text>
</comment>
<evidence type="ECO:0000256" key="6">
    <source>
        <dbReference type="ARBA" id="ARBA00023242"/>
    </source>
</evidence>
<dbReference type="GO" id="GO:0006355">
    <property type="term" value="P:regulation of DNA-templated transcription"/>
    <property type="evidence" value="ECO:0007669"/>
    <property type="project" value="InterPro"/>
</dbReference>
<evidence type="ECO:0000256" key="8">
    <source>
        <dbReference type="RuleBase" id="RU004549"/>
    </source>
</evidence>
<organism evidence="11 12">
    <name type="scientific">Rubroshorea leprosula</name>
    <dbReference type="NCBI Taxonomy" id="152421"/>
    <lineage>
        <taxon>Eukaryota</taxon>
        <taxon>Viridiplantae</taxon>
        <taxon>Streptophyta</taxon>
        <taxon>Embryophyta</taxon>
        <taxon>Tracheophyta</taxon>
        <taxon>Spermatophyta</taxon>
        <taxon>Magnoliopsida</taxon>
        <taxon>eudicotyledons</taxon>
        <taxon>Gunneridae</taxon>
        <taxon>Pentapetalae</taxon>
        <taxon>rosids</taxon>
        <taxon>malvids</taxon>
        <taxon>Malvales</taxon>
        <taxon>Dipterocarpaceae</taxon>
        <taxon>Rubroshorea</taxon>
    </lineage>
</organism>
<keyword evidence="4 8" id="KW-0805">Transcription regulation</keyword>
<dbReference type="PANTHER" id="PTHR31734">
    <property type="entry name" value="AUXIN-RESPONSIVE PROTEIN IAA17"/>
    <property type="match status" value="1"/>
</dbReference>
<dbReference type="AlphaFoldDB" id="A0AAV5ILU0"/>
<keyword evidence="12" id="KW-1185">Reference proteome</keyword>
<dbReference type="EMBL" id="BPVZ01000016">
    <property type="protein sequence ID" value="GKV00776.1"/>
    <property type="molecule type" value="Genomic_DNA"/>
</dbReference>
<evidence type="ECO:0000313" key="12">
    <source>
        <dbReference type="Proteomes" id="UP001054252"/>
    </source>
</evidence>
<evidence type="ECO:0000259" key="10">
    <source>
        <dbReference type="PROSITE" id="PS51745"/>
    </source>
</evidence>
<evidence type="ECO:0000256" key="4">
    <source>
        <dbReference type="ARBA" id="ARBA00023015"/>
    </source>
</evidence>
<protein>
    <recommendedName>
        <fullName evidence="8">Auxin-responsive protein</fullName>
    </recommendedName>
</protein>
<evidence type="ECO:0000256" key="5">
    <source>
        <dbReference type="ARBA" id="ARBA00023163"/>
    </source>
</evidence>
<feature type="domain" description="PB1" evidence="10">
    <location>
        <begin position="104"/>
        <end position="193"/>
    </location>
</feature>
<reference evidence="11 12" key="1">
    <citation type="journal article" date="2021" name="Commun. Biol.">
        <title>The genome of Shorea leprosula (Dipterocarpaceae) highlights the ecological relevance of drought in aseasonal tropical rainforests.</title>
        <authorList>
            <person name="Ng K.K.S."/>
            <person name="Kobayashi M.J."/>
            <person name="Fawcett J.A."/>
            <person name="Hatakeyama M."/>
            <person name="Paape T."/>
            <person name="Ng C.H."/>
            <person name="Ang C.C."/>
            <person name="Tnah L.H."/>
            <person name="Lee C.T."/>
            <person name="Nishiyama T."/>
            <person name="Sese J."/>
            <person name="O'Brien M.J."/>
            <person name="Copetti D."/>
            <person name="Mohd Noor M.I."/>
            <person name="Ong R.C."/>
            <person name="Putra M."/>
            <person name="Sireger I.Z."/>
            <person name="Indrioko S."/>
            <person name="Kosugi Y."/>
            <person name="Izuno A."/>
            <person name="Isagi Y."/>
            <person name="Lee S.L."/>
            <person name="Shimizu K.K."/>
        </authorList>
    </citation>
    <scope>NUCLEOTIDE SEQUENCE [LARGE SCALE GENOMIC DNA]</scope>
    <source>
        <strain evidence="11">214</strain>
    </source>
</reference>
<dbReference type="InterPro" id="IPR033389">
    <property type="entry name" value="AUX/IAA_dom"/>
</dbReference>
<evidence type="ECO:0000256" key="3">
    <source>
        <dbReference type="ARBA" id="ARBA00022491"/>
    </source>
</evidence>
<dbReference type="InterPro" id="IPR003311">
    <property type="entry name" value="AUX_IAA"/>
</dbReference>
<name>A0AAV5ILU0_9ROSI</name>
<feature type="compositionally biased region" description="Polar residues" evidence="9">
    <location>
        <begin position="204"/>
        <end position="226"/>
    </location>
</feature>
<dbReference type="PROSITE" id="PS51745">
    <property type="entry name" value="PB1"/>
    <property type="match status" value="1"/>
</dbReference>
<dbReference type="GO" id="GO:0009734">
    <property type="term" value="P:auxin-activated signaling pathway"/>
    <property type="evidence" value="ECO:0007669"/>
    <property type="project" value="UniProtKB-UniRule"/>
</dbReference>
<comment type="similarity">
    <text evidence="2 8">Belongs to the Aux/IAA family.</text>
</comment>
<dbReference type="Pfam" id="PF02309">
    <property type="entry name" value="AUX_IAA"/>
    <property type="match status" value="1"/>
</dbReference>
<dbReference type="Proteomes" id="UP001054252">
    <property type="component" value="Unassembled WGS sequence"/>
</dbReference>
<keyword evidence="3 8" id="KW-0678">Repressor</keyword>
<proteinExistence type="inferred from homology"/>
<keyword evidence="5 8" id="KW-0804">Transcription</keyword>